<sequence length="267" mass="28293">MKSPSSREPAATATAAGVVLAAGSGTRFGGSVNKAYLRLGGRSLVSWSLDVMARLDEMSPLVLVIREEDRRRAEEVLDEVQADVEIVYGGATRPHSELLAFRHLRPRIEAGTVDSVLVHDSARPLLSADLCAAVLRATRAHGAAVPVLEGSDLTMVGADGTTSLGPHPGRLVRTQTPQGFEAASLLDAYEAAWRQDSHATDTAGCFARHTDRSIWWIPGEDANFKITYAHDLLVAQRLLSAAAQTSAPPAALGAVMPDPSGRTGRQG</sequence>
<dbReference type="Pfam" id="PF01128">
    <property type="entry name" value="IspD"/>
    <property type="match status" value="1"/>
</dbReference>
<dbReference type="PANTHER" id="PTHR32125">
    <property type="entry name" value="2-C-METHYL-D-ERYTHRITOL 4-PHOSPHATE CYTIDYLYLTRANSFERASE, CHLOROPLASTIC"/>
    <property type="match status" value="1"/>
</dbReference>
<accession>A0A4R5Y689</accession>
<dbReference type="Proteomes" id="UP000295163">
    <property type="component" value="Unassembled WGS sequence"/>
</dbReference>
<dbReference type="EMBL" id="SMZT01000007">
    <property type="protein sequence ID" value="TDL40140.1"/>
    <property type="molecule type" value="Genomic_DNA"/>
</dbReference>
<dbReference type="RefSeq" id="WP_133411104.1">
    <property type="nucleotide sequence ID" value="NZ_SMZT01000007.1"/>
</dbReference>
<dbReference type="GeneID" id="64348570"/>
<dbReference type="PROSITE" id="PS01295">
    <property type="entry name" value="ISPD"/>
    <property type="match status" value="1"/>
</dbReference>
<protein>
    <submittedName>
        <fullName evidence="4">2-C-methyl-D-erythritol 4-phosphate cytidylyltransferase</fullName>
    </submittedName>
</protein>
<dbReference type="GO" id="GO:0008299">
    <property type="term" value="P:isoprenoid biosynthetic process"/>
    <property type="evidence" value="ECO:0007669"/>
    <property type="project" value="InterPro"/>
</dbReference>
<dbReference type="InterPro" id="IPR034683">
    <property type="entry name" value="IspD/TarI"/>
</dbReference>
<dbReference type="InterPro" id="IPR018294">
    <property type="entry name" value="ISPD_synthase_CS"/>
</dbReference>
<keyword evidence="1 4" id="KW-0808">Transferase</keyword>
<keyword evidence="2 4" id="KW-0548">Nucleotidyltransferase</keyword>
<dbReference type="PANTHER" id="PTHR32125:SF4">
    <property type="entry name" value="2-C-METHYL-D-ERYTHRITOL 4-PHOSPHATE CYTIDYLYLTRANSFERASE, CHLOROPLASTIC"/>
    <property type="match status" value="1"/>
</dbReference>
<comment type="caution">
    <text evidence="4">The sequence shown here is derived from an EMBL/GenBank/DDBJ whole genome shotgun (WGS) entry which is preliminary data.</text>
</comment>
<dbReference type="InterPro" id="IPR050088">
    <property type="entry name" value="IspD/TarI_cytidylyltransf_bact"/>
</dbReference>
<proteinExistence type="predicted"/>
<evidence type="ECO:0000256" key="3">
    <source>
        <dbReference type="SAM" id="MobiDB-lite"/>
    </source>
</evidence>
<feature type="region of interest" description="Disordered" evidence="3">
    <location>
        <begin position="248"/>
        <end position="267"/>
    </location>
</feature>
<name>A0A4R5Y689_KOCRO</name>
<evidence type="ECO:0000256" key="2">
    <source>
        <dbReference type="ARBA" id="ARBA00022695"/>
    </source>
</evidence>
<dbReference type="SUPFAM" id="SSF53448">
    <property type="entry name" value="Nucleotide-diphospho-sugar transferases"/>
    <property type="match status" value="1"/>
</dbReference>
<dbReference type="InterPro" id="IPR029044">
    <property type="entry name" value="Nucleotide-diphossugar_trans"/>
</dbReference>
<dbReference type="AlphaFoldDB" id="A0A4R5Y689"/>
<dbReference type="GO" id="GO:0050518">
    <property type="term" value="F:2-C-methyl-D-erythritol 4-phosphate cytidylyltransferase activity"/>
    <property type="evidence" value="ECO:0007669"/>
    <property type="project" value="TreeGrafter"/>
</dbReference>
<evidence type="ECO:0000256" key="1">
    <source>
        <dbReference type="ARBA" id="ARBA00022679"/>
    </source>
</evidence>
<gene>
    <name evidence="4" type="ORF">E2R59_14185</name>
</gene>
<evidence type="ECO:0000313" key="5">
    <source>
        <dbReference type="Proteomes" id="UP000295163"/>
    </source>
</evidence>
<evidence type="ECO:0000313" key="4">
    <source>
        <dbReference type="EMBL" id="TDL40140.1"/>
    </source>
</evidence>
<dbReference type="Gene3D" id="3.90.550.10">
    <property type="entry name" value="Spore Coat Polysaccharide Biosynthesis Protein SpsA, Chain A"/>
    <property type="match status" value="1"/>
</dbReference>
<reference evidence="4 5" key="1">
    <citation type="submission" date="2019-03" db="EMBL/GenBank/DDBJ databases">
        <title>Genome Sequencing and Assembly of Various Microbes Isolated from Partially Reclaimed Soil and Acid Mine Drainage (AMD) Site.</title>
        <authorList>
            <person name="Steinbock B."/>
            <person name="Bechtold R."/>
            <person name="Sevigny J.L."/>
            <person name="Thomas D."/>
            <person name="Cuthill L.R."/>
            <person name="Aveiro Johannsen E.J."/>
            <person name="Thomas K."/>
            <person name="Ghosh A."/>
        </authorList>
    </citation>
    <scope>NUCLEOTIDE SEQUENCE [LARGE SCALE GENOMIC DNA]</scope>
    <source>
        <strain evidence="4 5">S-A3</strain>
    </source>
</reference>
<organism evidence="4 5">
    <name type="scientific">Kocuria rosea</name>
    <name type="common">Deinococcus erythromyxa</name>
    <name type="synonym">Micrococcus rubens</name>
    <dbReference type="NCBI Taxonomy" id="1275"/>
    <lineage>
        <taxon>Bacteria</taxon>
        <taxon>Bacillati</taxon>
        <taxon>Actinomycetota</taxon>
        <taxon>Actinomycetes</taxon>
        <taxon>Micrococcales</taxon>
        <taxon>Micrococcaceae</taxon>
        <taxon>Kocuria</taxon>
    </lineage>
</organism>